<dbReference type="Proteomes" id="UP000500767">
    <property type="component" value="Chromosome"/>
</dbReference>
<sequence>MHPVTHQGVEHALRRFEIDREVGFELSRCGGENTRPLHLILSLACNRTSFVYRIRNAPARNNRAVQEFGSGVSAIVVGGGIVGRTAALRLQQAGMSVVLVDPDMVPQPASFGNAGHVATEQVRPIANLAFLRSVPRRLFLAGGPLDIGWRHPRIWLPWAIRAVAACFRADAGERALTRLLAAALPAWERLVTDLGRPELLIGGGHLILWHDRVRGEAGARAWRQARTGTARVLPMPDDALDRVASHMSGRPAVGLRVEGTAQVSDVGETMRALAAAFEAAGGRRVQSRAIRLVRRDLQHGVVLSDGSTVWADRMLVAAGVGSGPLLRPLGVTMPLIAERGYHVEWEHGGGYHLPPLVFEGRSVIVTRFGDRLRASSFVEFTAEGAPPDPRKWQRLEAHVRALGLPVASGFSRWMGARPTLPDYLPAIGRLDAPGLVVACGHQHLGLTLAPITAELVVALMTGQEPSETLAPFSPTRFGFKSFGRTVSSRSPS</sequence>
<proteinExistence type="predicted"/>
<evidence type="ECO:0000313" key="4">
    <source>
        <dbReference type="Proteomes" id="UP000500767"/>
    </source>
</evidence>
<feature type="domain" description="FAD dependent oxidoreductase" evidence="2">
    <location>
        <begin position="74"/>
        <end position="459"/>
    </location>
</feature>
<keyword evidence="4" id="KW-1185">Reference proteome</keyword>
<dbReference type="Pfam" id="PF01266">
    <property type="entry name" value="DAO"/>
    <property type="match status" value="1"/>
</dbReference>
<dbReference type="SUPFAM" id="SSF51905">
    <property type="entry name" value="FAD/NAD(P)-binding domain"/>
    <property type="match status" value="1"/>
</dbReference>
<dbReference type="Gene3D" id="3.50.50.60">
    <property type="entry name" value="FAD/NAD(P)-binding domain"/>
    <property type="match status" value="2"/>
</dbReference>
<reference evidence="3 4" key="1">
    <citation type="journal article" date="2014" name="World J. Microbiol. Biotechnol.">
        <title>Biodiversity and physiological characteristics of Antarctic and Arctic lichens-associated bacteria.</title>
        <authorList>
            <person name="Lee Y.M."/>
            <person name="Kim E.H."/>
            <person name="Lee H.K."/>
            <person name="Hong S.G."/>
        </authorList>
    </citation>
    <scope>NUCLEOTIDE SEQUENCE [LARGE SCALE GENOMIC DNA]</scope>
    <source>
        <strain evidence="3 4">PAMC 26569</strain>
    </source>
</reference>
<dbReference type="PANTHER" id="PTHR13847">
    <property type="entry name" value="SARCOSINE DEHYDROGENASE-RELATED"/>
    <property type="match status" value="1"/>
</dbReference>
<dbReference type="AlphaFoldDB" id="A0A6M8H5I2"/>
<dbReference type="InterPro" id="IPR006076">
    <property type="entry name" value="FAD-dep_OxRdtase"/>
</dbReference>
<accession>A0A6M8H5I2</accession>
<dbReference type="GO" id="GO:0005737">
    <property type="term" value="C:cytoplasm"/>
    <property type="evidence" value="ECO:0007669"/>
    <property type="project" value="TreeGrafter"/>
</dbReference>
<organism evidence="3 4">
    <name type="scientific">Lichenicola cladoniae</name>
    <dbReference type="NCBI Taxonomy" id="1484109"/>
    <lineage>
        <taxon>Bacteria</taxon>
        <taxon>Pseudomonadati</taxon>
        <taxon>Pseudomonadota</taxon>
        <taxon>Alphaproteobacteria</taxon>
        <taxon>Acetobacterales</taxon>
        <taxon>Acetobacteraceae</taxon>
        <taxon>Lichenicola</taxon>
    </lineage>
</organism>
<dbReference type="KEGG" id="lck:HN018_00955"/>
<dbReference type="GO" id="GO:0016491">
    <property type="term" value="F:oxidoreductase activity"/>
    <property type="evidence" value="ECO:0007669"/>
    <property type="project" value="UniProtKB-KW"/>
</dbReference>
<gene>
    <name evidence="3" type="ORF">HN018_00955</name>
</gene>
<dbReference type="EMBL" id="CP053708">
    <property type="protein sequence ID" value="QKE88811.1"/>
    <property type="molecule type" value="Genomic_DNA"/>
</dbReference>
<dbReference type="InterPro" id="IPR036188">
    <property type="entry name" value="FAD/NAD-bd_sf"/>
</dbReference>
<evidence type="ECO:0000259" key="2">
    <source>
        <dbReference type="Pfam" id="PF01266"/>
    </source>
</evidence>
<keyword evidence="1" id="KW-0560">Oxidoreductase</keyword>
<dbReference type="Gene3D" id="3.30.9.10">
    <property type="entry name" value="D-Amino Acid Oxidase, subunit A, domain 2"/>
    <property type="match status" value="1"/>
</dbReference>
<name>A0A6M8H5I2_9PROT</name>
<protein>
    <submittedName>
        <fullName evidence="3">FAD-binding oxidoreductase</fullName>
    </submittedName>
</protein>
<evidence type="ECO:0000256" key="1">
    <source>
        <dbReference type="ARBA" id="ARBA00023002"/>
    </source>
</evidence>
<evidence type="ECO:0000313" key="3">
    <source>
        <dbReference type="EMBL" id="QKE88811.1"/>
    </source>
</evidence>
<dbReference type="PANTHER" id="PTHR13847:SF289">
    <property type="entry name" value="GLYCINE OXIDASE"/>
    <property type="match status" value="1"/>
</dbReference>